<keyword evidence="11" id="KW-1185">Reference proteome</keyword>
<dbReference type="CDD" id="cd18795">
    <property type="entry name" value="SF2_C_Ski2"/>
    <property type="match status" value="1"/>
</dbReference>
<dbReference type="GO" id="GO:0005524">
    <property type="term" value="F:ATP binding"/>
    <property type="evidence" value="ECO:0007669"/>
    <property type="project" value="UniProtKB-KW"/>
</dbReference>
<dbReference type="InterPro" id="IPR041094">
    <property type="entry name" value="Brr2_helicase_PWI"/>
</dbReference>
<dbReference type="Gene3D" id="2.60.40.150">
    <property type="entry name" value="C2 domain"/>
    <property type="match status" value="2"/>
</dbReference>
<dbReference type="SUPFAM" id="SSF46785">
    <property type="entry name" value="Winged helix' DNA-binding domain"/>
    <property type="match status" value="1"/>
</dbReference>
<dbReference type="InterPro" id="IPR036388">
    <property type="entry name" value="WH-like_DNA-bd_sf"/>
</dbReference>
<feature type="region of interest" description="Disordered" evidence="7">
    <location>
        <begin position="197"/>
        <end position="231"/>
    </location>
</feature>
<dbReference type="FunFam" id="1.10.3380.10:FF:000002">
    <property type="entry name" value="Activating signal cointegrator 1 complex subunit 3"/>
    <property type="match status" value="1"/>
</dbReference>
<evidence type="ECO:0000313" key="10">
    <source>
        <dbReference type="EMBL" id="KAK2078632.1"/>
    </source>
</evidence>
<feature type="compositionally biased region" description="Acidic residues" evidence="7">
    <location>
        <begin position="197"/>
        <end position="209"/>
    </location>
</feature>
<evidence type="ECO:0000256" key="4">
    <source>
        <dbReference type="ARBA" id="ARBA00022806"/>
    </source>
</evidence>
<feature type="compositionally biased region" description="Low complexity" evidence="7">
    <location>
        <begin position="1578"/>
        <end position="1592"/>
    </location>
</feature>
<dbReference type="Gene3D" id="1.10.150.20">
    <property type="entry name" value="5' to 3' exonuclease, C-terminal subdomain"/>
    <property type="match status" value="2"/>
</dbReference>
<dbReference type="FunFam" id="3.40.50.300:FF:000102">
    <property type="entry name" value="RNA helicase, activating signal cointegrator 1"/>
    <property type="match status" value="1"/>
</dbReference>
<dbReference type="GO" id="GO:0032991">
    <property type="term" value="C:protein-containing complex"/>
    <property type="evidence" value="ECO:0007669"/>
    <property type="project" value="UniProtKB-ARBA"/>
</dbReference>
<dbReference type="EMBL" id="JASFZW010000004">
    <property type="protein sequence ID" value="KAK2078632.1"/>
    <property type="molecule type" value="Genomic_DNA"/>
</dbReference>
<evidence type="ECO:0000256" key="6">
    <source>
        <dbReference type="ARBA" id="ARBA00055371"/>
    </source>
</evidence>
<dbReference type="FunFam" id="1.10.10.10:FF:000024">
    <property type="entry name" value="U5 small nuclear ribonucleoprotein helicase"/>
    <property type="match status" value="1"/>
</dbReference>
<dbReference type="InterPro" id="IPR050474">
    <property type="entry name" value="Hel308_SKI2-like"/>
</dbReference>
<dbReference type="PROSITE" id="PS51192">
    <property type="entry name" value="HELICASE_ATP_BIND_1"/>
    <property type="match status" value="2"/>
</dbReference>
<dbReference type="InterPro" id="IPR036390">
    <property type="entry name" value="WH_DNA-bd_sf"/>
</dbReference>
<dbReference type="Pfam" id="PF18149">
    <property type="entry name" value="Helicase_PWI"/>
    <property type="match status" value="1"/>
</dbReference>
<dbReference type="GO" id="GO:0006397">
    <property type="term" value="P:mRNA processing"/>
    <property type="evidence" value="ECO:0007669"/>
    <property type="project" value="UniProtKB-ARBA"/>
</dbReference>
<dbReference type="GO" id="GO:0004386">
    <property type="term" value="F:helicase activity"/>
    <property type="evidence" value="ECO:0007669"/>
    <property type="project" value="UniProtKB-KW"/>
</dbReference>
<dbReference type="FunFam" id="3.40.50.300:FF:000062">
    <property type="entry name" value="U5 small nuclear ribonucleoprotein helicase"/>
    <property type="match status" value="1"/>
</dbReference>
<dbReference type="InterPro" id="IPR003593">
    <property type="entry name" value="AAA+_ATPase"/>
</dbReference>
<dbReference type="Pfam" id="PF21188">
    <property type="entry name" value="BRR2_plug"/>
    <property type="match status" value="1"/>
</dbReference>
<dbReference type="FunFam" id="1.10.10.10:FF:000012">
    <property type="entry name" value="U5 small nuclear ribonucleoprotein helicase"/>
    <property type="match status" value="1"/>
</dbReference>
<dbReference type="SUPFAM" id="SSF81296">
    <property type="entry name" value="E set domains"/>
    <property type="match status" value="1"/>
</dbReference>
<proteinExistence type="predicted"/>
<keyword evidence="1" id="KW-0677">Repeat</keyword>
<keyword evidence="5" id="KW-0067">ATP-binding</keyword>
<comment type="function">
    <text evidence="6">RNA helicase that plays an essential role in pre-mRNA splicing as component of the U5 snRNP and U4/U6-U5 tri-snRNP complexes. Involved in spliceosome assembly, activation and disassembly.</text>
</comment>
<dbReference type="PANTHER" id="PTHR47961">
    <property type="entry name" value="DNA POLYMERASE THETA, PUTATIVE (AFU_ORTHOLOGUE AFUA_1G05260)-RELATED"/>
    <property type="match status" value="1"/>
</dbReference>
<feature type="compositionally biased region" description="Low complexity" evidence="7">
    <location>
        <begin position="372"/>
        <end position="394"/>
    </location>
</feature>
<sequence>MAGQDRVRAEDFARFKQYDYAANSNLVLTAEQRTSASQEPDGAAETLWGRMKGRMGDRASVLDAETAGLYRPRTEESRVAFEALLSIVAGVLGGQEEGVLLGAADEVLATLKNDRLTDPQRQAELGALLGAAIPDERFAVLVELGKRMQDWTPEGEADPDAGAALDEEGVAVEFDDESDEEDEEGGGGGFLDAIAEEDEEEGEEGEEEEDARRAVRAGGDAADAGAAGAAPGGAIPLQEIDAYWLQRRVSRALPALDAPAAQRLAEELLAALAVPDAREAENRAVALLGFDAFDAVKELLRNRHAIVWCMRLARAPSDEARAALEREMAGADAEVQGVLRALRATRLSARERQEAVERGIREEARRLRDGDNGNAGAGEDAAAPASVSDSAAAAQPKQLDLDALAFTGGGHFNSNCRPAAPAGSYRTVHKGYEEVHVPAPAPPEFAPGERLVEIASLPAWARDGFRGMKALNRVQSRVMDAALFSAENMLICAPTGAGKTNVAVLAMLHTIGSHRRADGSVDTAAFKMIYVAPMKALVAEMVGNFSKRLEPYGVKVRELTGDVSLTGQEIAETQLIVVTPEKWDVVTRNAADRAYTKLVRLVIIDEIHLLHDERGPVLESIVARTLRQVETTQQQTRIVGLSATLPNYRDVAAFLRVDEQKGLFYFDASYRPCPLAQQYVGVTAKKPLQRYQAMNELAYAKLMEAAGKHQVLVFVHSRKETAKTASFLKDEALKNDALTKILRDDSASREILQTEAAGAKSLELKELLPFGFGIHHAGLSRADRTLVEDLFSDGHIQVLVSTATLAWGVNLPAHTVIIKGTQVYSPAKGAWVELSPLDVVQMFGRAGRPQYDTFGEGIILTTHAELAFYVSLFNTQLPVESQFVGTLPDNLNAEVVLNNVGSLRDAAAWLGYTFYYVRALCSPALYGIPHDEAERDPELLQRRLDLAHSAATLLARRGLIRYDRRTGALSATELGRVAARYYVSSRTVATFNDALRPSMTEIELLRLFAAADEFQHTVVRADEKLELARLLDRVPIPIKESVDEPAAKVNALLQAHVSHLTLDGLALSADMVQVVGSAARLLRCLYEVCLRRGWAALAERALSLTKCVQARMWSSQTPLRQFAGVPADILARIERKELPWERWYDLSSQEIGELLRLPKMGKAIHRLVHQFPRYELGAHVNPISRGLLQVDLTITADFRWEEAVHGPSQQLIILVEDSDGERILHHETFILKRAVAEEDQLISFTLPIAEPLPPQYFVKVVSDKWVGCEAVLPISFRHLILPSKYPPPTELLDLQPLPLSALRDERYEKLYADAITFFNPIQTQCFAALYGGDANVLLCAPVGSGKTVCAELAVLRALKSAEPGARARVVYVHALDEVVDARFARWRRLFGEGLNLTVERLVGETAADLKALERSDVRRAVQAVTLLVVDDLHLLGGARGPALEIVCSRARYVAGALGRGARILGLAAPIANARRGRLAGRGRAGAVQLPPGARPAPLEVRVQGFDAAGLEARMAAMARPAYQAIAARTDAQALVFVPSRRYARMAALDLITFAAADGTPYLLRREATGNVGGGVDGADPSSAADQSSSVQSLPDGDLAPYLARMSDAALAHAARHGVVRPPPRAAAEALYGSGAARVLVATSADAWRLGETLGAGTDLVVVWGTQAFDAGSVSGTGAAADYPVTDVLQMVAAAGRGGARAGAAPGALLLCASPRKEYYKKFLTEPLPVDSHLDAALHDALCAEVVAKTITSKQDAVDYLTWTLYYRRLTANPNFYGMTGTTHRHISDHLSDLVERVLSDLEAARMIAIEDEVDLEPLNLGMIASYYYVAYTTLELMAAWLGAKTKLAALVEVVSAASEFDAVPVRPGEERLVERLLAHAPLAVSRPRFTDPHTKIDALLQAHFARSELAIDLDADRRAAVPQAVKLVQACVDVLSSGGWLAPALAAMELSQMLVQARWQRDSPLTQLPHVDAALARRCADAGVETVFGLLEMEDGARRQLLALPDRALGDIARWCNRYPDISREGDAAQALGPVIAPHYPARKEEAWWLVVGDVAANTLLAIKRVPLQYKSRVKLDFVAPSAAGPANLTLFFMCDSYMGCDQEFQLELEVLPGEEEAVEEQAEPAADDMQAE</sequence>
<dbReference type="GO" id="GO:0005634">
    <property type="term" value="C:nucleus"/>
    <property type="evidence" value="ECO:0007669"/>
    <property type="project" value="TreeGrafter"/>
</dbReference>
<dbReference type="InterPro" id="IPR035892">
    <property type="entry name" value="C2_domain_sf"/>
</dbReference>
<keyword evidence="3" id="KW-0378">Hydrolase</keyword>
<feature type="domain" description="Helicase C-terminal" evidence="9">
    <location>
        <begin position="698"/>
        <end position="895"/>
    </location>
</feature>
<evidence type="ECO:0000259" key="9">
    <source>
        <dbReference type="PROSITE" id="PS51194"/>
    </source>
</evidence>
<feature type="compositionally biased region" description="Basic and acidic residues" evidence="7">
    <location>
        <begin position="352"/>
        <end position="371"/>
    </location>
</feature>
<keyword evidence="2" id="KW-0547">Nucleotide-binding</keyword>
<feature type="region of interest" description="Disordered" evidence="7">
    <location>
        <begin position="1572"/>
        <end position="1592"/>
    </location>
</feature>
<dbReference type="SUPFAM" id="SSF158702">
    <property type="entry name" value="Sec63 N-terminal domain-like"/>
    <property type="match status" value="2"/>
</dbReference>
<dbReference type="FunFam" id="1.10.3380.10:FF:000001">
    <property type="entry name" value="U5 small nuclear ribonucleoprotein helicase"/>
    <property type="match status" value="1"/>
</dbReference>
<dbReference type="SMART" id="SM00382">
    <property type="entry name" value="AAA"/>
    <property type="match status" value="2"/>
</dbReference>
<feature type="domain" description="Helicase ATP-binding" evidence="8">
    <location>
        <begin position="1327"/>
        <end position="1475"/>
    </location>
</feature>
<dbReference type="InterPro" id="IPR027417">
    <property type="entry name" value="P-loop_NTPase"/>
</dbReference>
<dbReference type="FunFam" id="1.10.150.20:FF:000004">
    <property type="entry name" value="U5 small nuclear ribonucleoprotein helicase"/>
    <property type="match status" value="1"/>
</dbReference>
<dbReference type="SUPFAM" id="SSF52540">
    <property type="entry name" value="P-loop containing nucleoside triphosphate hydrolases"/>
    <property type="match status" value="4"/>
</dbReference>
<evidence type="ECO:0000313" key="11">
    <source>
        <dbReference type="Proteomes" id="UP001255856"/>
    </source>
</evidence>
<reference evidence="10" key="1">
    <citation type="submission" date="2021-01" db="EMBL/GenBank/DDBJ databases">
        <authorList>
            <person name="Eckstrom K.M.E."/>
        </authorList>
    </citation>
    <scope>NUCLEOTIDE SEQUENCE</scope>
    <source>
        <strain evidence="10">UVCC 0001</strain>
    </source>
</reference>
<evidence type="ECO:0000256" key="2">
    <source>
        <dbReference type="ARBA" id="ARBA00022741"/>
    </source>
</evidence>
<dbReference type="InterPro" id="IPR048863">
    <property type="entry name" value="BRR2_plug"/>
</dbReference>
<keyword evidence="4" id="KW-0347">Helicase</keyword>
<dbReference type="InterPro" id="IPR001650">
    <property type="entry name" value="Helicase_C-like"/>
</dbReference>
<dbReference type="InterPro" id="IPR014756">
    <property type="entry name" value="Ig_E-set"/>
</dbReference>
<feature type="domain" description="Helicase ATP-binding" evidence="8">
    <location>
        <begin position="480"/>
        <end position="663"/>
    </location>
</feature>
<feature type="compositionally biased region" description="Low complexity" evidence="7">
    <location>
        <begin position="216"/>
        <end position="231"/>
    </location>
</feature>
<dbReference type="GO" id="GO:0003676">
    <property type="term" value="F:nucleic acid binding"/>
    <property type="evidence" value="ECO:0007669"/>
    <property type="project" value="InterPro"/>
</dbReference>
<protein>
    <submittedName>
        <fullName evidence="10">Uncharacterized protein</fullName>
    </submittedName>
</protein>
<dbReference type="Pfam" id="PF00270">
    <property type="entry name" value="DEAD"/>
    <property type="match status" value="2"/>
</dbReference>
<dbReference type="PANTHER" id="PTHR47961:SF4">
    <property type="entry name" value="ACTIVATING SIGNAL COINTEGRATOR 1 COMPLEX SUBUNIT 3"/>
    <property type="match status" value="1"/>
</dbReference>
<dbReference type="InterPro" id="IPR057842">
    <property type="entry name" value="WH_MER3"/>
</dbReference>
<evidence type="ECO:0000256" key="3">
    <source>
        <dbReference type="ARBA" id="ARBA00022801"/>
    </source>
</evidence>
<dbReference type="Gene3D" id="1.10.3380.10">
    <property type="entry name" value="Sec63 N-terminal domain-like domain"/>
    <property type="match status" value="2"/>
</dbReference>
<evidence type="ECO:0000256" key="7">
    <source>
        <dbReference type="SAM" id="MobiDB-lite"/>
    </source>
</evidence>
<dbReference type="PROSITE" id="PS51194">
    <property type="entry name" value="HELICASE_CTER"/>
    <property type="match status" value="1"/>
</dbReference>
<dbReference type="SMART" id="SM00487">
    <property type="entry name" value="DEXDc"/>
    <property type="match status" value="2"/>
</dbReference>
<dbReference type="Gene3D" id="3.40.50.300">
    <property type="entry name" value="P-loop containing nucleotide triphosphate hydrolases"/>
    <property type="match status" value="4"/>
</dbReference>
<dbReference type="InterPro" id="IPR014001">
    <property type="entry name" value="Helicase_ATP-bd"/>
</dbReference>
<organism evidence="10 11">
    <name type="scientific">Prototheca wickerhamii</name>
    <dbReference type="NCBI Taxonomy" id="3111"/>
    <lineage>
        <taxon>Eukaryota</taxon>
        <taxon>Viridiplantae</taxon>
        <taxon>Chlorophyta</taxon>
        <taxon>core chlorophytes</taxon>
        <taxon>Trebouxiophyceae</taxon>
        <taxon>Chlorellales</taxon>
        <taxon>Chlorellaceae</taxon>
        <taxon>Prototheca</taxon>
    </lineage>
</organism>
<accession>A0AAD9MIL9</accession>
<dbReference type="SMART" id="SM00973">
    <property type="entry name" value="Sec63"/>
    <property type="match status" value="2"/>
</dbReference>
<comment type="caution">
    <text evidence="10">The sequence shown here is derived from an EMBL/GenBank/DDBJ whole genome shotgun (WGS) entry which is preliminary data.</text>
</comment>
<evidence type="ECO:0000256" key="5">
    <source>
        <dbReference type="ARBA" id="ARBA00022840"/>
    </source>
</evidence>
<dbReference type="Pfam" id="PF23445">
    <property type="entry name" value="WHD_SNRNP200"/>
    <property type="match status" value="2"/>
</dbReference>
<dbReference type="SMART" id="SM00490">
    <property type="entry name" value="HELICc"/>
    <property type="match status" value="1"/>
</dbReference>
<evidence type="ECO:0000256" key="1">
    <source>
        <dbReference type="ARBA" id="ARBA00022737"/>
    </source>
</evidence>
<gene>
    <name evidence="10" type="ORF">QBZ16_003472</name>
</gene>
<dbReference type="Pfam" id="PF00271">
    <property type="entry name" value="Helicase_C"/>
    <property type="match status" value="1"/>
</dbReference>
<dbReference type="InterPro" id="IPR004179">
    <property type="entry name" value="Sec63-dom"/>
</dbReference>
<dbReference type="GO" id="GO:0016787">
    <property type="term" value="F:hydrolase activity"/>
    <property type="evidence" value="ECO:0007669"/>
    <property type="project" value="UniProtKB-KW"/>
</dbReference>
<feature type="region of interest" description="Disordered" evidence="7">
    <location>
        <begin position="352"/>
        <end position="394"/>
    </location>
</feature>
<name>A0AAD9MIL9_PROWI</name>
<dbReference type="FunFam" id="2.60.40.150:FF:000004">
    <property type="entry name" value="RNA helicase, activating signal cointegrator 1"/>
    <property type="match status" value="1"/>
</dbReference>
<dbReference type="InterPro" id="IPR011545">
    <property type="entry name" value="DEAD/DEAH_box_helicase_dom"/>
</dbReference>
<dbReference type="Proteomes" id="UP001255856">
    <property type="component" value="Unassembled WGS sequence"/>
</dbReference>
<dbReference type="Pfam" id="PF02889">
    <property type="entry name" value="Sec63"/>
    <property type="match status" value="2"/>
</dbReference>
<dbReference type="PIRSF" id="PIRSF039073">
    <property type="entry name" value="BRR2"/>
    <property type="match status" value="1"/>
</dbReference>
<dbReference type="Gene3D" id="1.10.10.10">
    <property type="entry name" value="Winged helix-like DNA-binding domain superfamily/Winged helix DNA-binding domain"/>
    <property type="match status" value="2"/>
</dbReference>
<dbReference type="CDD" id="cd18019">
    <property type="entry name" value="DEXHc_Brr2_1"/>
    <property type="match status" value="1"/>
</dbReference>
<evidence type="ECO:0000259" key="8">
    <source>
        <dbReference type="PROSITE" id="PS51192"/>
    </source>
</evidence>